<evidence type="ECO:0000256" key="1">
    <source>
        <dbReference type="SAM" id="MobiDB-lite"/>
    </source>
</evidence>
<organism evidence="3 4">
    <name type="scientific">Methanohalophilus portucalensis</name>
    <dbReference type="NCBI Taxonomy" id="39664"/>
    <lineage>
        <taxon>Archaea</taxon>
        <taxon>Methanobacteriati</taxon>
        <taxon>Methanobacteriota</taxon>
        <taxon>Stenosarchaea group</taxon>
        <taxon>Methanomicrobia</taxon>
        <taxon>Methanosarcinales</taxon>
        <taxon>Methanosarcinaceae</taxon>
        <taxon>Methanohalophilus</taxon>
    </lineage>
</organism>
<feature type="domain" description="SHSP" evidence="2">
    <location>
        <begin position="101"/>
        <end position="173"/>
    </location>
</feature>
<dbReference type="InterPro" id="IPR002068">
    <property type="entry name" value="A-crystallin/Hsp20_dom"/>
</dbReference>
<dbReference type="EMBL" id="CP017881">
    <property type="protein sequence ID" value="ATU07849.1"/>
    <property type="molecule type" value="Genomic_DNA"/>
</dbReference>
<dbReference type="KEGG" id="mpot:BKM01_03080"/>
<feature type="compositionally biased region" description="Basic and acidic residues" evidence="1">
    <location>
        <begin position="1"/>
        <end position="11"/>
    </location>
</feature>
<gene>
    <name evidence="3" type="ORF">BKM01_03080</name>
</gene>
<dbReference type="AlphaFoldDB" id="A0A2D3C545"/>
<dbReference type="SUPFAM" id="SSF49764">
    <property type="entry name" value="HSP20-like chaperones"/>
    <property type="match status" value="1"/>
</dbReference>
<dbReference type="Gene3D" id="2.60.40.790">
    <property type="match status" value="1"/>
</dbReference>
<dbReference type="Proteomes" id="UP000229678">
    <property type="component" value="Chromosome"/>
</dbReference>
<reference evidence="4" key="1">
    <citation type="submission" date="2016-10" db="EMBL/GenBank/DDBJ databases">
        <authorList>
            <person name="L'haridon S."/>
            <person name="Corre E."/>
        </authorList>
    </citation>
    <scope>NUCLEOTIDE SEQUENCE [LARGE SCALE GENOMIC DNA]</scope>
    <source>
        <strain evidence="4">FDF-1T</strain>
    </source>
</reference>
<evidence type="ECO:0000313" key="4">
    <source>
        <dbReference type="Proteomes" id="UP000229678"/>
    </source>
</evidence>
<evidence type="ECO:0000259" key="2">
    <source>
        <dbReference type="Pfam" id="PF00011"/>
    </source>
</evidence>
<evidence type="ECO:0000313" key="3">
    <source>
        <dbReference type="EMBL" id="ATU07849.1"/>
    </source>
</evidence>
<accession>A0A2D3C545</accession>
<protein>
    <recommendedName>
        <fullName evidence="2">SHSP domain-containing protein</fullName>
    </recommendedName>
</protein>
<dbReference type="InterPro" id="IPR008978">
    <property type="entry name" value="HSP20-like_chaperone"/>
</dbReference>
<sequence>MERVNMADKKKGNNPSGSDDSFSDITDMIEQMMQRFGVGIEEFSDEPFIYGFSITQRANEDPEIREFGNIPSDYNDFEEEIDPLDGPISIDEKKPLIDVLEIDGEVYVTAEISGMSRDDISVCATDQYLEINASNKYYTYSETLEMPLKVDPNSAKATFHNGVLEVIFSVMEEVGKVDIKIN</sequence>
<proteinExistence type="predicted"/>
<feature type="compositionally biased region" description="Polar residues" evidence="1">
    <location>
        <begin position="13"/>
        <end position="23"/>
    </location>
</feature>
<dbReference type="CDD" id="cd06464">
    <property type="entry name" value="ACD_sHsps-like"/>
    <property type="match status" value="1"/>
</dbReference>
<dbReference type="Pfam" id="PF00011">
    <property type="entry name" value="HSP20"/>
    <property type="match status" value="1"/>
</dbReference>
<feature type="region of interest" description="Disordered" evidence="1">
    <location>
        <begin position="1"/>
        <end position="23"/>
    </location>
</feature>
<name>A0A2D3C545_9EURY</name>